<dbReference type="GO" id="GO:0006508">
    <property type="term" value="P:proteolysis"/>
    <property type="evidence" value="ECO:0007669"/>
    <property type="project" value="InterPro"/>
</dbReference>
<evidence type="ECO:0000313" key="3">
    <source>
        <dbReference type="Proteomes" id="UP001268610"/>
    </source>
</evidence>
<reference evidence="2" key="1">
    <citation type="submission" date="2023-04" db="EMBL/GenBank/DDBJ databases">
        <title>Genomic characterization of faba bean (Vicia faba) microsymbionts in Mexican soils.</title>
        <authorList>
            <person name="Rivera Orduna F.N."/>
            <person name="Guevara-Luna J."/>
            <person name="Yan J."/>
            <person name="Arroyo-Herrera I."/>
            <person name="Li Y."/>
            <person name="Vasquez-Murrieta M.S."/>
            <person name="Wang E.T."/>
        </authorList>
    </citation>
    <scope>NUCLEOTIDE SEQUENCE</scope>
    <source>
        <strain evidence="2">CH26</strain>
    </source>
</reference>
<organism evidence="2 3">
    <name type="scientific">Rhizobium hidalgonense</name>
    <dbReference type="NCBI Taxonomy" id="1538159"/>
    <lineage>
        <taxon>Bacteria</taxon>
        <taxon>Pseudomonadati</taxon>
        <taxon>Pseudomonadota</taxon>
        <taxon>Alphaproteobacteria</taxon>
        <taxon>Hyphomicrobiales</taxon>
        <taxon>Rhizobiaceae</taxon>
        <taxon>Rhizobium/Agrobacterium group</taxon>
        <taxon>Rhizobium</taxon>
    </lineage>
</organism>
<gene>
    <name evidence="2" type="ORF">RJJ65_36100</name>
</gene>
<feature type="non-terminal residue" evidence="2">
    <location>
        <position position="146"/>
    </location>
</feature>
<accession>A0AAJ2LMU4</accession>
<dbReference type="GO" id="GO:0008235">
    <property type="term" value="F:metalloexopeptidase activity"/>
    <property type="evidence" value="ECO:0007669"/>
    <property type="project" value="InterPro"/>
</dbReference>
<sequence length="146" mass="16230">MSINIQAILQKMIVGGFTLILAGYATAYNKQAIEPTKASNLNQHLQQIVSTTQYRNHKNINELNRVAAYIKQQIELSGIPCEYQNYQVEEHSYRNVVCKLNADKAKTIIVGAHYDTYGEQQGADDNASGIAGLIELARVMSKQKDG</sequence>
<dbReference type="InterPro" id="IPR007484">
    <property type="entry name" value="Peptidase_M28"/>
</dbReference>
<evidence type="ECO:0000259" key="1">
    <source>
        <dbReference type="Pfam" id="PF04389"/>
    </source>
</evidence>
<dbReference type="PANTHER" id="PTHR12147">
    <property type="entry name" value="METALLOPEPTIDASE M28 FAMILY MEMBER"/>
    <property type="match status" value="1"/>
</dbReference>
<proteinExistence type="predicted"/>
<comment type="caution">
    <text evidence="2">The sequence shown here is derived from an EMBL/GenBank/DDBJ whole genome shotgun (WGS) entry which is preliminary data.</text>
</comment>
<evidence type="ECO:0000313" key="2">
    <source>
        <dbReference type="EMBL" id="MDR9777960.1"/>
    </source>
</evidence>
<dbReference type="Gene3D" id="3.40.630.10">
    <property type="entry name" value="Zn peptidases"/>
    <property type="match status" value="1"/>
</dbReference>
<dbReference type="RefSeq" id="WP_310866112.1">
    <property type="nucleotide sequence ID" value="NZ_JAVLSF010000337.1"/>
</dbReference>
<dbReference type="EMBL" id="JAVLSF010000337">
    <property type="protein sequence ID" value="MDR9777960.1"/>
    <property type="molecule type" value="Genomic_DNA"/>
</dbReference>
<protein>
    <submittedName>
        <fullName evidence="2">M28 family peptidase</fullName>
    </submittedName>
</protein>
<dbReference type="PANTHER" id="PTHR12147:SF26">
    <property type="entry name" value="PEPTIDASE M28 DOMAIN-CONTAINING PROTEIN"/>
    <property type="match status" value="1"/>
</dbReference>
<dbReference type="Pfam" id="PF04389">
    <property type="entry name" value="Peptidase_M28"/>
    <property type="match status" value="1"/>
</dbReference>
<dbReference type="Proteomes" id="UP001268610">
    <property type="component" value="Unassembled WGS sequence"/>
</dbReference>
<dbReference type="AlphaFoldDB" id="A0AAJ2LMU4"/>
<dbReference type="SUPFAM" id="SSF53187">
    <property type="entry name" value="Zn-dependent exopeptidases"/>
    <property type="match status" value="1"/>
</dbReference>
<dbReference type="InterPro" id="IPR045175">
    <property type="entry name" value="M28_fam"/>
</dbReference>
<feature type="domain" description="Peptidase M28" evidence="1">
    <location>
        <begin position="95"/>
        <end position="144"/>
    </location>
</feature>
<name>A0AAJ2LMU4_9HYPH</name>